<evidence type="ECO:0000313" key="11">
    <source>
        <dbReference type="Proteomes" id="UP000887013"/>
    </source>
</evidence>
<keyword evidence="11" id="KW-1185">Reference proteome</keyword>
<dbReference type="InterPro" id="IPR029041">
    <property type="entry name" value="FAD-linked_oxidoreductase-like"/>
</dbReference>
<dbReference type="GO" id="GO:0005739">
    <property type="term" value="C:mitochondrion"/>
    <property type="evidence" value="ECO:0007669"/>
    <property type="project" value="TreeGrafter"/>
</dbReference>
<dbReference type="GO" id="GO:0010133">
    <property type="term" value="P:L-proline catabolic process to L-glutamate"/>
    <property type="evidence" value="ECO:0007669"/>
    <property type="project" value="TreeGrafter"/>
</dbReference>
<accession>A0A8X6UPF3</accession>
<evidence type="ECO:0000256" key="4">
    <source>
        <dbReference type="ARBA" id="ARBA00022827"/>
    </source>
</evidence>
<evidence type="ECO:0000259" key="9">
    <source>
        <dbReference type="Pfam" id="PF01619"/>
    </source>
</evidence>
<dbReference type="Pfam" id="PF01619">
    <property type="entry name" value="Pro_dh"/>
    <property type="match status" value="1"/>
</dbReference>
<dbReference type="Proteomes" id="UP000887013">
    <property type="component" value="Unassembled WGS sequence"/>
</dbReference>
<evidence type="ECO:0000256" key="2">
    <source>
        <dbReference type="ARBA" id="ARBA00005869"/>
    </source>
</evidence>
<dbReference type="Gene3D" id="3.20.20.220">
    <property type="match status" value="1"/>
</dbReference>
<comment type="function">
    <text evidence="8">Converts proline to delta-1-pyrroline-5-carboxylate.</text>
</comment>
<dbReference type="GO" id="GO:0004657">
    <property type="term" value="F:proline dehydrogenase activity"/>
    <property type="evidence" value="ECO:0007669"/>
    <property type="project" value="UniProtKB-EC"/>
</dbReference>
<organism evidence="10 11">
    <name type="scientific">Nephila pilipes</name>
    <name type="common">Giant wood spider</name>
    <name type="synonym">Nephila maculata</name>
    <dbReference type="NCBI Taxonomy" id="299642"/>
    <lineage>
        <taxon>Eukaryota</taxon>
        <taxon>Metazoa</taxon>
        <taxon>Ecdysozoa</taxon>
        <taxon>Arthropoda</taxon>
        <taxon>Chelicerata</taxon>
        <taxon>Arachnida</taxon>
        <taxon>Araneae</taxon>
        <taxon>Araneomorphae</taxon>
        <taxon>Entelegynae</taxon>
        <taxon>Araneoidea</taxon>
        <taxon>Nephilidae</taxon>
        <taxon>Nephila</taxon>
    </lineage>
</organism>
<name>A0A8X6UPF3_NEPPI</name>
<comment type="catalytic activity">
    <reaction evidence="7">
        <text>trans-4-hydroxy-L-proline + a quinone = (3R,5S)-1-pyrroline-3-hydroxy-5-carboxylate + a quinol + H(+)</text>
        <dbReference type="Rhea" id="RHEA:52512"/>
        <dbReference type="ChEBI" id="CHEBI:15378"/>
        <dbReference type="ChEBI" id="CHEBI:24646"/>
        <dbReference type="ChEBI" id="CHEBI:58375"/>
        <dbReference type="ChEBI" id="CHEBI:62612"/>
        <dbReference type="ChEBI" id="CHEBI:132124"/>
        <dbReference type="EC" id="1.5.5.3"/>
    </reaction>
</comment>
<dbReference type="PANTHER" id="PTHR13914:SF29">
    <property type="entry name" value="HYDROXYPROLINE DEHYDROGENASE"/>
    <property type="match status" value="1"/>
</dbReference>
<reference evidence="10" key="1">
    <citation type="submission" date="2020-08" db="EMBL/GenBank/DDBJ databases">
        <title>Multicomponent nature underlies the extraordinary mechanical properties of spider dragline silk.</title>
        <authorList>
            <person name="Kono N."/>
            <person name="Nakamura H."/>
            <person name="Mori M."/>
            <person name="Yoshida Y."/>
            <person name="Ohtoshi R."/>
            <person name="Malay A.D."/>
            <person name="Moran D.A.P."/>
            <person name="Tomita M."/>
            <person name="Numata K."/>
            <person name="Arakawa K."/>
        </authorList>
    </citation>
    <scope>NUCLEOTIDE SEQUENCE</scope>
</reference>
<keyword evidence="4 8" id="KW-0274">FAD</keyword>
<feature type="domain" description="Proline dehydrogenase" evidence="9">
    <location>
        <begin position="198"/>
        <end position="356"/>
    </location>
</feature>
<keyword evidence="3 8" id="KW-0285">Flavoprotein</keyword>
<gene>
    <name evidence="10" type="primary">X975_03691</name>
    <name evidence="10" type="ORF">NPIL_251241</name>
</gene>
<evidence type="ECO:0000256" key="5">
    <source>
        <dbReference type="ARBA" id="ARBA00023002"/>
    </source>
</evidence>
<comment type="caution">
    <text evidence="10">The sequence shown here is derived from an EMBL/GenBank/DDBJ whole genome shotgun (WGS) entry which is preliminary data.</text>
</comment>
<evidence type="ECO:0000256" key="1">
    <source>
        <dbReference type="ARBA" id="ARBA00001974"/>
    </source>
</evidence>
<dbReference type="InterPro" id="IPR002872">
    <property type="entry name" value="Proline_DH_dom"/>
</dbReference>
<dbReference type="AlphaFoldDB" id="A0A8X6UPF3"/>
<dbReference type="InterPro" id="IPR015659">
    <property type="entry name" value="Proline_oxidase"/>
</dbReference>
<protein>
    <recommendedName>
        <fullName evidence="8">Proline dehydrogenase</fullName>
        <ecNumber evidence="8">1.5.5.2</ecNumber>
    </recommendedName>
</protein>
<evidence type="ECO:0000313" key="10">
    <source>
        <dbReference type="EMBL" id="GFU34403.1"/>
    </source>
</evidence>
<keyword evidence="6 8" id="KW-0642">Proline metabolism</keyword>
<comment type="catalytic activity">
    <reaction evidence="8">
        <text>L-proline + a quinone = (S)-1-pyrroline-5-carboxylate + a quinol + H(+)</text>
        <dbReference type="Rhea" id="RHEA:23784"/>
        <dbReference type="ChEBI" id="CHEBI:15378"/>
        <dbReference type="ChEBI" id="CHEBI:17388"/>
        <dbReference type="ChEBI" id="CHEBI:24646"/>
        <dbReference type="ChEBI" id="CHEBI:60039"/>
        <dbReference type="ChEBI" id="CHEBI:132124"/>
        <dbReference type="EC" id="1.5.5.2"/>
    </reaction>
</comment>
<dbReference type="PANTHER" id="PTHR13914">
    <property type="entry name" value="PROLINE OXIDASE"/>
    <property type="match status" value="1"/>
</dbReference>
<evidence type="ECO:0000256" key="3">
    <source>
        <dbReference type="ARBA" id="ARBA00022630"/>
    </source>
</evidence>
<dbReference type="OrthoDB" id="5464at2759"/>
<dbReference type="EC" id="1.5.5.2" evidence="8"/>
<sequence>MCSTHQGLCKMNHSSTFFCVAEKDSLHQLSAPQLLESPLKRREFLSLLASQEWKRLSTMHRWKVAYFRVPHRAHVISISSKHRASMPTRNRSTSLPPLTFEDHNRAFRHKSTWEIVRALAVLRACSLQPLVDNSLKLMKWVERTGGEACLRLLLKRTLYEQFVGGETPRELRQCVSKVSGAGMRCMLAATMEEDIGQERRAEEVYQGNCGRILEAIQLSSDTCPSPMIQLKLSGLLPARLLMQVGDLFSASKLRAVEAIGDQLVGNSIRAFQESLGRRDQVSLERALRRLKEICEEARRKNVRVLVDAECTHLNEGLSALAMGAAAAFNSDVPVVWNTYQCYLKVSIRRSKWNARAQSHREQTDSS</sequence>
<evidence type="ECO:0000256" key="7">
    <source>
        <dbReference type="ARBA" id="ARBA00048242"/>
    </source>
</evidence>
<keyword evidence="5 8" id="KW-0560">Oxidoreductase</keyword>
<dbReference type="GO" id="GO:0071949">
    <property type="term" value="F:FAD binding"/>
    <property type="evidence" value="ECO:0007669"/>
    <property type="project" value="TreeGrafter"/>
</dbReference>
<proteinExistence type="inferred from homology"/>
<comment type="similarity">
    <text evidence="2 8">Belongs to the proline oxidase family.</text>
</comment>
<dbReference type="EMBL" id="BMAW01130289">
    <property type="protein sequence ID" value="GFU34403.1"/>
    <property type="molecule type" value="Genomic_DNA"/>
</dbReference>
<evidence type="ECO:0000256" key="8">
    <source>
        <dbReference type="RuleBase" id="RU364054"/>
    </source>
</evidence>
<dbReference type="SUPFAM" id="SSF51730">
    <property type="entry name" value="FAD-linked oxidoreductase"/>
    <property type="match status" value="1"/>
</dbReference>
<evidence type="ECO:0000256" key="6">
    <source>
        <dbReference type="ARBA" id="ARBA00023062"/>
    </source>
</evidence>
<comment type="cofactor">
    <cofactor evidence="1 8">
        <name>FAD</name>
        <dbReference type="ChEBI" id="CHEBI:57692"/>
    </cofactor>
</comment>